<dbReference type="Gene3D" id="1.10.10.10">
    <property type="entry name" value="Winged helix-like DNA-binding domain superfamily/Winged helix DNA-binding domain"/>
    <property type="match status" value="1"/>
</dbReference>
<dbReference type="Gene3D" id="3.40.50.300">
    <property type="entry name" value="P-loop containing nucleotide triphosphate hydrolases"/>
    <property type="match status" value="1"/>
</dbReference>
<evidence type="ECO:0000256" key="4">
    <source>
        <dbReference type="ARBA" id="ARBA00023163"/>
    </source>
</evidence>
<dbReference type="AlphaFoldDB" id="A0A4R7SX93"/>
<keyword evidence="4" id="KW-0804">Transcription</keyword>
<evidence type="ECO:0000259" key="5">
    <source>
        <dbReference type="SMART" id="SM00862"/>
    </source>
</evidence>
<evidence type="ECO:0000313" key="8">
    <source>
        <dbReference type="Proteomes" id="UP000295151"/>
    </source>
</evidence>
<dbReference type="PANTHER" id="PTHR35807">
    <property type="entry name" value="TRANSCRIPTIONAL REGULATOR REDD-RELATED"/>
    <property type="match status" value="1"/>
</dbReference>
<evidence type="ECO:0000256" key="1">
    <source>
        <dbReference type="ARBA" id="ARBA00005820"/>
    </source>
</evidence>
<dbReference type="SMART" id="SM00862">
    <property type="entry name" value="Trans_reg_C"/>
    <property type="match status" value="1"/>
</dbReference>
<dbReference type="SMART" id="SM00028">
    <property type="entry name" value="TPR"/>
    <property type="match status" value="4"/>
</dbReference>
<dbReference type="Pfam" id="PF03704">
    <property type="entry name" value="BTAD"/>
    <property type="match status" value="1"/>
</dbReference>
<dbReference type="Pfam" id="PF13401">
    <property type="entry name" value="AAA_22"/>
    <property type="match status" value="1"/>
</dbReference>
<evidence type="ECO:0000313" key="7">
    <source>
        <dbReference type="EMBL" id="TDU83982.1"/>
    </source>
</evidence>
<dbReference type="GO" id="GO:0003677">
    <property type="term" value="F:DNA binding"/>
    <property type="evidence" value="ECO:0007669"/>
    <property type="project" value="UniProtKB-KW"/>
</dbReference>
<dbReference type="Pfam" id="PF13424">
    <property type="entry name" value="TPR_12"/>
    <property type="match status" value="1"/>
</dbReference>
<evidence type="ECO:0000256" key="2">
    <source>
        <dbReference type="ARBA" id="ARBA00023015"/>
    </source>
</evidence>
<dbReference type="InterPro" id="IPR036388">
    <property type="entry name" value="WH-like_DNA-bd_sf"/>
</dbReference>
<keyword evidence="8" id="KW-1185">Reference proteome</keyword>
<comment type="similarity">
    <text evidence="1">Belongs to the AfsR/DnrI/RedD regulatory family.</text>
</comment>
<sequence length="953" mass="103151">MAKGCGALSLHQFDFRILGPLSVTCGGEELLLGGPKQRGLLAALLLNSNRRVALERLAELLWDEPPQSATANLRTYASGLRRVIGDRLLARDGGYELAIGPGESDVERFGELVSRGRAELAAGNQSAADSRLREALDQWRGRCGEDLPGDIPLARHLGLLDEQRLLVLEDSLQLRLDLADLRQTVTEVRVLLTDHSTRERLWAVLMTALYRSGDVAGSLAAYRAAAEALDRELGMRPGQELRDLQQAILARDPALETGEAVRTPGTPVPDIPRQLPRDSRVMVGRDDELAAIMAVCSGAGRDPAQPTVVSIDGQAGVGKSALALRAAHLLAGRHPDGQLYVDLRGTTTGLEPVSSVHALAGLLRALGDPHQTSLDEHELAARFRTITADRALLLVLDNASHTQQVLPLLPASGNCTALVTSRRRLTTLDASLCLSLDVLSPAAARATLTEYGPPGEQDEEGAVADVAELCGRLPLALRIAAARRASRPDWSLAELARQLADDRRRLDELSTDDVSVRAAFAATFDALRLGDKPGESTAAELFRLMGALPMPTYGEEVLAALADVAEAELKLALRRLVDLHAVEPRAGRFVLHDLLRLFAAELAEHELTDHEREAALARVFSYCAEASRQARAQFRPVRRDLPAVVSIARQAPRPRCDTIDQAAIWFDSEREALRAMVRIADRGPAELYLPTTVIVDALSADLERDQRLPEAIELNETLARIAERNGDNVEASDCWRYLASCHQRLGNRTLARDYVARGIELARKTGQTTRLVSALNTLAIFNTESGDFGAAESLVTEALGLVGDSDEVAVGILLNTQGMNARWAGDNAKAVGHLLASLAIRRRVGDRVGQAYTRYQLGRAYLASDRLEDALLHLNALVELAVDLSARDLEREGRIARMQVLNRLGRLVEAKEDLAQALDLCEVVGQVTARSQVLVAAADPAADPERDTALATG</sequence>
<dbReference type="InterPro" id="IPR049945">
    <property type="entry name" value="AAA_22"/>
</dbReference>
<dbReference type="SUPFAM" id="SSF46894">
    <property type="entry name" value="C-terminal effector domain of the bipartite response regulators"/>
    <property type="match status" value="1"/>
</dbReference>
<dbReference type="InterPro" id="IPR051677">
    <property type="entry name" value="AfsR-DnrI-RedD_regulator"/>
</dbReference>
<dbReference type="InterPro" id="IPR011990">
    <property type="entry name" value="TPR-like_helical_dom_sf"/>
</dbReference>
<gene>
    <name evidence="7" type="ORF">EV138_6447</name>
</gene>
<feature type="domain" description="OmpR/PhoB-type" evidence="5">
    <location>
        <begin position="27"/>
        <end position="97"/>
    </location>
</feature>
<proteinExistence type="inferred from homology"/>
<dbReference type="InterPro" id="IPR027417">
    <property type="entry name" value="P-loop_NTPase"/>
</dbReference>
<dbReference type="InterPro" id="IPR019734">
    <property type="entry name" value="TPR_rpt"/>
</dbReference>
<keyword evidence="3 7" id="KW-0238">DNA-binding</keyword>
<dbReference type="SMART" id="SM01043">
    <property type="entry name" value="BTAD"/>
    <property type="match status" value="1"/>
</dbReference>
<dbReference type="Proteomes" id="UP000295151">
    <property type="component" value="Unassembled WGS sequence"/>
</dbReference>
<protein>
    <submittedName>
        <fullName evidence="7">DNA-binding SARP family transcriptional activator</fullName>
    </submittedName>
</protein>
<dbReference type="SUPFAM" id="SSF52540">
    <property type="entry name" value="P-loop containing nucleoside triphosphate hydrolases"/>
    <property type="match status" value="1"/>
</dbReference>
<dbReference type="InterPro" id="IPR001867">
    <property type="entry name" value="OmpR/PhoB-type_DNA-bd"/>
</dbReference>
<evidence type="ECO:0000259" key="6">
    <source>
        <dbReference type="SMART" id="SM01043"/>
    </source>
</evidence>
<organism evidence="7 8">
    <name type="scientific">Kribbella voronezhensis</name>
    <dbReference type="NCBI Taxonomy" id="2512212"/>
    <lineage>
        <taxon>Bacteria</taxon>
        <taxon>Bacillati</taxon>
        <taxon>Actinomycetota</taxon>
        <taxon>Actinomycetes</taxon>
        <taxon>Propionibacteriales</taxon>
        <taxon>Kribbellaceae</taxon>
        <taxon>Kribbella</taxon>
    </lineage>
</organism>
<dbReference type="InterPro" id="IPR005158">
    <property type="entry name" value="BTAD"/>
</dbReference>
<comment type="caution">
    <text evidence="7">The sequence shown here is derived from an EMBL/GenBank/DDBJ whole genome shotgun (WGS) entry which is preliminary data.</text>
</comment>
<dbReference type="PRINTS" id="PR00364">
    <property type="entry name" value="DISEASERSIST"/>
</dbReference>
<dbReference type="Gene3D" id="1.25.40.10">
    <property type="entry name" value="Tetratricopeptide repeat domain"/>
    <property type="match status" value="3"/>
</dbReference>
<reference evidence="7 8" key="1">
    <citation type="submission" date="2019-03" db="EMBL/GenBank/DDBJ databases">
        <title>Genomic Encyclopedia of Type Strains, Phase III (KMG-III): the genomes of soil and plant-associated and newly described type strains.</title>
        <authorList>
            <person name="Whitman W."/>
        </authorList>
    </citation>
    <scope>NUCLEOTIDE SEQUENCE [LARGE SCALE GENOMIC DNA]</scope>
    <source>
        <strain evidence="7 8">VKM Ac-2575</strain>
    </source>
</reference>
<dbReference type="EMBL" id="SOCE01000002">
    <property type="protein sequence ID" value="TDU83982.1"/>
    <property type="molecule type" value="Genomic_DNA"/>
</dbReference>
<dbReference type="InterPro" id="IPR016032">
    <property type="entry name" value="Sig_transdc_resp-reg_C-effctor"/>
</dbReference>
<accession>A0A4R7SX93</accession>
<name>A0A4R7SX93_9ACTN</name>
<evidence type="ECO:0000256" key="3">
    <source>
        <dbReference type="ARBA" id="ARBA00023125"/>
    </source>
</evidence>
<dbReference type="PANTHER" id="PTHR35807:SF1">
    <property type="entry name" value="TRANSCRIPTIONAL REGULATOR REDD"/>
    <property type="match status" value="1"/>
</dbReference>
<keyword evidence="2" id="KW-0805">Transcription regulation</keyword>
<dbReference type="GO" id="GO:0006355">
    <property type="term" value="P:regulation of DNA-templated transcription"/>
    <property type="evidence" value="ECO:0007669"/>
    <property type="project" value="InterPro"/>
</dbReference>
<dbReference type="Pfam" id="PF00486">
    <property type="entry name" value="Trans_reg_C"/>
    <property type="match status" value="1"/>
</dbReference>
<dbReference type="OrthoDB" id="134712at2"/>
<dbReference type="CDD" id="cd15831">
    <property type="entry name" value="BTAD"/>
    <property type="match status" value="1"/>
</dbReference>
<dbReference type="SUPFAM" id="SSF48452">
    <property type="entry name" value="TPR-like"/>
    <property type="match status" value="3"/>
</dbReference>
<dbReference type="GO" id="GO:0000160">
    <property type="term" value="P:phosphorelay signal transduction system"/>
    <property type="evidence" value="ECO:0007669"/>
    <property type="project" value="InterPro"/>
</dbReference>
<feature type="domain" description="Bacterial transcriptional activator" evidence="6">
    <location>
        <begin position="104"/>
        <end position="249"/>
    </location>
</feature>
<dbReference type="GO" id="GO:0016887">
    <property type="term" value="F:ATP hydrolysis activity"/>
    <property type="evidence" value="ECO:0007669"/>
    <property type="project" value="InterPro"/>
</dbReference>